<dbReference type="EMBL" id="CALNXI010000132">
    <property type="protein sequence ID" value="CAH3019978.1"/>
    <property type="molecule type" value="Genomic_DNA"/>
</dbReference>
<name>A0ABN8LRR6_9CNID</name>
<keyword evidence="2" id="KW-1185">Reference proteome</keyword>
<organism evidence="1 2">
    <name type="scientific">Porites evermanni</name>
    <dbReference type="NCBI Taxonomy" id="104178"/>
    <lineage>
        <taxon>Eukaryota</taxon>
        <taxon>Metazoa</taxon>
        <taxon>Cnidaria</taxon>
        <taxon>Anthozoa</taxon>
        <taxon>Hexacorallia</taxon>
        <taxon>Scleractinia</taxon>
        <taxon>Fungiina</taxon>
        <taxon>Poritidae</taxon>
        <taxon>Porites</taxon>
    </lineage>
</organism>
<dbReference type="Proteomes" id="UP001159427">
    <property type="component" value="Unassembled WGS sequence"/>
</dbReference>
<accession>A0ABN8LRR6</accession>
<proteinExistence type="predicted"/>
<evidence type="ECO:0000313" key="2">
    <source>
        <dbReference type="Proteomes" id="UP001159427"/>
    </source>
</evidence>
<reference evidence="1 2" key="1">
    <citation type="submission" date="2022-05" db="EMBL/GenBank/DDBJ databases">
        <authorList>
            <consortium name="Genoscope - CEA"/>
            <person name="William W."/>
        </authorList>
    </citation>
    <scope>NUCLEOTIDE SEQUENCE [LARGE SCALE GENOMIC DNA]</scope>
</reference>
<gene>
    <name evidence="1" type="ORF">PEVE_00005088</name>
</gene>
<protein>
    <submittedName>
        <fullName evidence="1">Uncharacterized protein</fullName>
    </submittedName>
</protein>
<comment type="caution">
    <text evidence="1">The sequence shown here is derived from an EMBL/GenBank/DDBJ whole genome shotgun (WGS) entry which is preliminary data.</text>
</comment>
<evidence type="ECO:0000313" key="1">
    <source>
        <dbReference type="EMBL" id="CAH3019978.1"/>
    </source>
</evidence>
<sequence length="341" mass="39013">MFHESSEHIYPKCQKNGGLNIPRKYNIDSFGSTSYSIDFAKKEGRPALPRPCSVTRRNRPHPSQNFLNWRIPSKPMPGQKVNDASKAFLYLSDVETRQRFYDDYVGRFNSEKAGKLYQDVCYLVPRYPTRTILCPNLAELESKFTFQCIMTPLCVSKDAGKTYGSLVSQASSKEKLIVESCLDAGDRGYLGKSLAHAIRPEAIPAIHRWLKHQNGTDRDVAVGFLNKLNKGTNQRGLEADRKYDRLQQICVDDKTSEEVSRAGRNAIMDQVRQMLINEPGPTERRRPTKVPLLKKNKKTSRFPMCPPRGFVINKNALFMQPHRCLPRHFEIHPEFHGITTK</sequence>